<sequence length="586" mass="64099">MNRKKTHSVLLPMLWVALLALSLPLQAQSGESKLTYVADGSNAVQSFSVRTTYPNTKVTVTFPDGIVAEAVSDGEYRLTQFAHRIKDVAAPWTIEIKTEGIASFASQQTGITNVTLEGCKEIKRITLPYQNLENIQLSGLGELEELYLQGNTKLRTVDVATLTSLKILNLSNTENLVLTGLDKCTSLNSLYAYNSSLSNPRLATLTQLKVLDLTNTKTSAIDLSANTQLTEVQLTDNQLTDIDLSALKELQKLGIGKNKLQYIDLSENKELTELDVNGNQLHAFNIAMDALTSLDCGANHLPLSQLPMRGELTTYIYWPQKDFAVAKQIEVGRPMDLSREAKATGVAQSEKKTTFFVYDSDGNMLSEGDDYTCTEGVFVFTKAFEKPLRIKIKTDAFPKLKDKNALYSSYFTVVNKVDALFGLPDEAFKGCTHLTEIALPANTQTIGAHAFSDCPALAKVVVAPAKLATMGSDAFPDREGLVIYVADAEQMAALYAQYHFIKTRVTTATPTAITSVVASEPYHIGIAQGCLTVTPTDHETTVSIFRLDGTCEAQRTALRGESLSFSLTQGVYIVRIGHHSVRVLIP</sequence>
<dbReference type="OrthoDB" id="1099399at2"/>
<dbReference type="Proteomes" id="UP000004394">
    <property type="component" value="Unassembled WGS sequence"/>
</dbReference>
<dbReference type="STRING" id="862515.HMPREF0658_1916"/>
<feature type="signal peptide" evidence="2">
    <location>
        <begin position="1"/>
        <end position="27"/>
    </location>
</feature>
<dbReference type="Gene3D" id="3.80.10.10">
    <property type="entry name" value="Ribonuclease Inhibitor"/>
    <property type="match status" value="2"/>
</dbReference>
<evidence type="ECO:0000313" key="4">
    <source>
        <dbReference type="Proteomes" id="UP000004394"/>
    </source>
</evidence>
<dbReference type="PANTHER" id="PTHR24373">
    <property type="entry name" value="SLIT RELATED LEUCINE-RICH REPEAT NEURONAL PROTEIN"/>
    <property type="match status" value="1"/>
</dbReference>
<dbReference type="BioCyc" id="PMAR862515-HMP:GMOO-1942-MONOMER"/>
<dbReference type="AlphaFoldDB" id="E0NUR1"/>
<keyword evidence="1 2" id="KW-0732">Signal</keyword>
<dbReference type="eggNOG" id="COG4886">
    <property type="taxonomic scope" value="Bacteria"/>
</dbReference>
<name>E0NUR1_9BACT</name>
<dbReference type="PANTHER" id="PTHR24373:SF275">
    <property type="entry name" value="TIR DOMAIN-CONTAINING PROTEIN"/>
    <property type="match status" value="1"/>
</dbReference>
<dbReference type="Pfam" id="PF13306">
    <property type="entry name" value="LRR_5"/>
    <property type="match status" value="1"/>
</dbReference>
<organism evidence="3 4">
    <name type="scientific">Hoylesella marshii DSM 16973 = JCM 13450</name>
    <dbReference type="NCBI Taxonomy" id="862515"/>
    <lineage>
        <taxon>Bacteria</taxon>
        <taxon>Pseudomonadati</taxon>
        <taxon>Bacteroidota</taxon>
        <taxon>Bacteroidia</taxon>
        <taxon>Bacteroidales</taxon>
        <taxon>Prevotellaceae</taxon>
        <taxon>Hoylesella</taxon>
    </lineage>
</organism>
<dbReference type="SUPFAM" id="SSF52058">
    <property type="entry name" value="L domain-like"/>
    <property type="match status" value="1"/>
</dbReference>
<dbReference type="InterPro" id="IPR032675">
    <property type="entry name" value="LRR_dom_sf"/>
</dbReference>
<dbReference type="InterPro" id="IPR050328">
    <property type="entry name" value="Dev_Immune_Receptor"/>
</dbReference>
<dbReference type="EMBL" id="AEEI01000053">
    <property type="protein sequence ID" value="EFM01168.1"/>
    <property type="molecule type" value="Genomic_DNA"/>
</dbReference>
<dbReference type="InterPro" id="IPR026906">
    <property type="entry name" value="LRR_5"/>
</dbReference>
<evidence type="ECO:0000256" key="1">
    <source>
        <dbReference type="ARBA" id="ARBA00022729"/>
    </source>
</evidence>
<gene>
    <name evidence="3" type="ORF">HMPREF0658_1916</name>
</gene>
<keyword evidence="4" id="KW-1185">Reference proteome</keyword>
<dbReference type="RefSeq" id="WP_006950267.1">
    <property type="nucleotide sequence ID" value="NZ_BAJI01000012.1"/>
</dbReference>
<feature type="chain" id="PRO_5003138347" evidence="2">
    <location>
        <begin position="28"/>
        <end position="586"/>
    </location>
</feature>
<protein>
    <submittedName>
        <fullName evidence="3">Leucine Rich Repeat protein</fullName>
    </submittedName>
</protein>
<dbReference type="HOGENOM" id="CLU_465280_0_0_10"/>
<proteinExistence type="predicted"/>
<evidence type="ECO:0000256" key="2">
    <source>
        <dbReference type="SAM" id="SignalP"/>
    </source>
</evidence>
<comment type="caution">
    <text evidence="3">The sequence shown here is derived from an EMBL/GenBank/DDBJ whole genome shotgun (WGS) entry which is preliminary data.</text>
</comment>
<accession>E0NUR1</accession>
<reference evidence="3" key="1">
    <citation type="submission" date="2010-07" db="EMBL/GenBank/DDBJ databases">
        <authorList>
            <person name="Muzny D."/>
            <person name="Qin X."/>
            <person name="Deng J."/>
            <person name="Jiang H."/>
            <person name="Liu Y."/>
            <person name="Qu J."/>
            <person name="Song X.-Z."/>
            <person name="Zhang L."/>
            <person name="Thornton R."/>
            <person name="Coyle M."/>
            <person name="Francisco L."/>
            <person name="Jackson L."/>
            <person name="Javaid M."/>
            <person name="Korchina V."/>
            <person name="Kovar C."/>
            <person name="Mata R."/>
            <person name="Mathew T."/>
            <person name="Ngo R."/>
            <person name="Nguyen L."/>
            <person name="Nguyen N."/>
            <person name="Okwuonu G."/>
            <person name="Ongeri F."/>
            <person name="Pham C."/>
            <person name="Simmons D."/>
            <person name="Wilczek-Boney K."/>
            <person name="Hale W."/>
            <person name="Jakkamsetti A."/>
            <person name="Pham P."/>
            <person name="Ruth R."/>
            <person name="San Lucas F."/>
            <person name="Warren J."/>
            <person name="Zhang J."/>
            <person name="Zhao Z."/>
            <person name="Zhou C."/>
            <person name="Zhu D."/>
            <person name="Lee S."/>
            <person name="Bess C."/>
            <person name="Blankenburg K."/>
            <person name="Forbes L."/>
            <person name="Fu Q."/>
            <person name="Gubbala S."/>
            <person name="Hirani K."/>
            <person name="Jayaseelan J.C."/>
            <person name="Lara F."/>
            <person name="Munidasa M."/>
            <person name="Palculict T."/>
            <person name="Patil S."/>
            <person name="Pu L.-L."/>
            <person name="Saada N."/>
            <person name="Tang L."/>
            <person name="Weissenberger G."/>
            <person name="Zhu Y."/>
            <person name="Hemphill L."/>
            <person name="Shang Y."/>
            <person name="Youmans B."/>
            <person name="Ayvaz T."/>
            <person name="Ross M."/>
            <person name="Santibanez J."/>
            <person name="Aqrawi P."/>
            <person name="Gross S."/>
            <person name="Joshi V."/>
            <person name="Fowler G."/>
            <person name="Nazareth L."/>
            <person name="Reid J."/>
            <person name="Worley K."/>
            <person name="Petrosino J."/>
            <person name="Highlander S."/>
            <person name="Gibbs R."/>
        </authorList>
    </citation>
    <scope>NUCLEOTIDE SEQUENCE [LARGE SCALE GENOMIC DNA]</scope>
    <source>
        <strain evidence="3">DSM 16973</strain>
    </source>
</reference>
<evidence type="ECO:0000313" key="3">
    <source>
        <dbReference type="EMBL" id="EFM01168.1"/>
    </source>
</evidence>